<dbReference type="EMBL" id="GIFC01000381">
    <property type="protein sequence ID" value="MXU82464.1"/>
    <property type="molecule type" value="Transcribed_RNA"/>
</dbReference>
<protein>
    <submittedName>
        <fullName evidence="1">Putative secreted protein</fullName>
    </submittedName>
</protein>
<dbReference type="AlphaFoldDB" id="A0A6B0U194"/>
<reference evidence="1" key="1">
    <citation type="submission" date="2019-12" db="EMBL/GenBank/DDBJ databases">
        <title>An insight into the sialome of adult female Ixodes ricinus ticks feeding for 6 days.</title>
        <authorList>
            <person name="Perner J."/>
            <person name="Ribeiro J.M.C."/>
        </authorList>
    </citation>
    <scope>NUCLEOTIDE SEQUENCE</scope>
    <source>
        <strain evidence="1">Semi-engorged</strain>
        <tissue evidence="1">Salivary glands</tissue>
    </source>
</reference>
<sequence length="69" mass="7285">MCIVRTRPAHSITDSLAVSLAAWMAAVQSSAAILGMATRRMCSARSLFSFIVSSTCLTSTCATSVRQLS</sequence>
<organism evidence="1">
    <name type="scientific">Ixodes ricinus</name>
    <name type="common">Common tick</name>
    <name type="synonym">Acarus ricinus</name>
    <dbReference type="NCBI Taxonomy" id="34613"/>
    <lineage>
        <taxon>Eukaryota</taxon>
        <taxon>Metazoa</taxon>
        <taxon>Ecdysozoa</taxon>
        <taxon>Arthropoda</taxon>
        <taxon>Chelicerata</taxon>
        <taxon>Arachnida</taxon>
        <taxon>Acari</taxon>
        <taxon>Parasitiformes</taxon>
        <taxon>Ixodida</taxon>
        <taxon>Ixodoidea</taxon>
        <taxon>Ixodidae</taxon>
        <taxon>Ixodinae</taxon>
        <taxon>Ixodes</taxon>
    </lineage>
</organism>
<name>A0A6B0U194_IXORI</name>
<evidence type="ECO:0000313" key="1">
    <source>
        <dbReference type="EMBL" id="MXU82464.1"/>
    </source>
</evidence>
<accession>A0A6B0U194</accession>
<proteinExistence type="predicted"/>